<proteinExistence type="predicted"/>
<dbReference type="AlphaFoldDB" id="A0AAE0FHP7"/>
<comment type="caution">
    <text evidence="1">The sequence shown here is derived from an EMBL/GenBank/DDBJ whole genome shotgun (WGS) entry which is preliminary data.</text>
</comment>
<dbReference type="Proteomes" id="UP001190700">
    <property type="component" value="Unassembled WGS sequence"/>
</dbReference>
<reference evidence="1 2" key="1">
    <citation type="journal article" date="2015" name="Genome Biol. Evol.">
        <title>Comparative Genomics of a Bacterivorous Green Alga Reveals Evolutionary Causalities and Consequences of Phago-Mixotrophic Mode of Nutrition.</title>
        <authorList>
            <person name="Burns J.A."/>
            <person name="Paasch A."/>
            <person name="Narechania A."/>
            <person name="Kim E."/>
        </authorList>
    </citation>
    <scope>NUCLEOTIDE SEQUENCE [LARGE SCALE GENOMIC DNA]</scope>
    <source>
        <strain evidence="1 2">PLY_AMNH</strain>
    </source>
</reference>
<name>A0AAE0FHP7_9CHLO</name>
<gene>
    <name evidence="1" type="ORF">CYMTET_31010</name>
</gene>
<evidence type="ECO:0000313" key="1">
    <source>
        <dbReference type="EMBL" id="KAK3260017.1"/>
    </source>
</evidence>
<accession>A0AAE0FHP7</accession>
<dbReference type="EMBL" id="LGRX02018300">
    <property type="protein sequence ID" value="KAK3260017.1"/>
    <property type="molecule type" value="Genomic_DNA"/>
</dbReference>
<protein>
    <submittedName>
        <fullName evidence="1">Uncharacterized protein</fullName>
    </submittedName>
</protein>
<sequence length="196" mass="22052">MSMEQRLVCENRAVDWTPTAATRKAQLWEILDPVLYAAVKYPWNRSAVVGVPGDEKTDRDDILDKLLARLDNIKAFMKSQRMGGAPAVMPKRHRKGLDGFRVGVGHDSKVGFDREARRDLPRCPRCPTAGDGRKFHAWAECPLGGKRQPAGSAAAYCQPVEDCTQEVLIRIRILKMYGSVGDRWGWSPDNLEVRDF</sequence>
<organism evidence="1 2">
    <name type="scientific">Cymbomonas tetramitiformis</name>
    <dbReference type="NCBI Taxonomy" id="36881"/>
    <lineage>
        <taxon>Eukaryota</taxon>
        <taxon>Viridiplantae</taxon>
        <taxon>Chlorophyta</taxon>
        <taxon>Pyramimonadophyceae</taxon>
        <taxon>Pyramimonadales</taxon>
        <taxon>Pyramimonadaceae</taxon>
        <taxon>Cymbomonas</taxon>
    </lineage>
</organism>
<keyword evidence="2" id="KW-1185">Reference proteome</keyword>
<evidence type="ECO:0000313" key="2">
    <source>
        <dbReference type="Proteomes" id="UP001190700"/>
    </source>
</evidence>